<feature type="domain" description="RDD" evidence="7">
    <location>
        <begin position="16"/>
        <end position="174"/>
    </location>
</feature>
<accession>A0A1W1Y106</accession>
<keyword evidence="4 6" id="KW-1133">Transmembrane helix</keyword>
<organism evidence="8 9">
    <name type="scientific">Andreprevotia lacus DSM 23236</name>
    <dbReference type="NCBI Taxonomy" id="1121001"/>
    <lineage>
        <taxon>Bacteria</taxon>
        <taxon>Pseudomonadati</taxon>
        <taxon>Pseudomonadota</taxon>
        <taxon>Betaproteobacteria</taxon>
        <taxon>Neisseriales</taxon>
        <taxon>Chitinibacteraceae</taxon>
        <taxon>Andreprevotia</taxon>
    </lineage>
</organism>
<feature type="transmembrane region" description="Helical" evidence="6">
    <location>
        <begin position="64"/>
        <end position="85"/>
    </location>
</feature>
<dbReference type="RefSeq" id="WP_084093066.1">
    <property type="nucleotide sequence ID" value="NZ_FWXD01000046.1"/>
</dbReference>
<protein>
    <submittedName>
        <fullName evidence="8">Uncharacterized membrane protein YckC, RDD family</fullName>
    </submittedName>
</protein>
<feature type="transmembrane region" description="Helical" evidence="6">
    <location>
        <begin position="141"/>
        <end position="161"/>
    </location>
</feature>
<dbReference type="InterPro" id="IPR010432">
    <property type="entry name" value="RDD"/>
</dbReference>
<evidence type="ECO:0000256" key="6">
    <source>
        <dbReference type="SAM" id="Phobius"/>
    </source>
</evidence>
<keyword evidence="5 6" id="KW-0472">Membrane</keyword>
<keyword evidence="3 6" id="KW-0812">Transmembrane</keyword>
<dbReference type="PANTHER" id="PTHR36115:SF10">
    <property type="entry name" value="RDD DOMAIN-CONTAINING PROTEIN"/>
    <property type="match status" value="1"/>
</dbReference>
<evidence type="ECO:0000256" key="1">
    <source>
        <dbReference type="ARBA" id="ARBA00004651"/>
    </source>
</evidence>
<evidence type="ECO:0000313" key="9">
    <source>
        <dbReference type="Proteomes" id="UP000192761"/>
    </source>
</evidence>
<dbReference type="EMBL" id="FWXD01000046">
    <property type="protein sequence ID" value="SMC29815.1"/>
    <property type="molecule type" value="Genomic_DNA"/>
</dbReference>
<keyword evidence="9" id="KW-1185">Reference proteome</keyword>
<evidence type="ECO:0000256" key="3">
    <source>
        <dbReference type="ARBA" id="ARBA00022692"/>
    </source>
</evidence>
<dbReference type="STRING" id="1121001.SAMN02745857_04156"/>
<dbReference type="Pfam" id="PF06271">
    <property type="entry name" value="RDD"/>
    <property type="match status" value="1"/>
</dbReference>
<dbReference type="Proteomes" id="UP000192761">
    <property type="component" value="Unassembled WGS sequence"/>
</dbReference>
<dbReference type="AlphaFoldDB" id="A0A1W1Y106"/>
<dbReference type="InterPro" id="IPR051791">
    <property type="entry name" value="Pra-immunoreactive"/>
</dbReference>
<keyword evidence="2" id="KW-1003">Cell membrane</keyword>
<sequence length="197" mass="22454">MTSETNAPAAAGLPRLAGWWRRFFAWLYEGLLLVPVLLIAQALFQGTYQIAMQAQVTDVAAHAWSRTLNFVFLSTITFLYFAWCWRRGGQTLAMKTWRIRLVAHDGGPVSWRAAAVRFVAAALCWLPLFPLWFLARREAQMIPYAWFSLGLFLAPFFWSFADRERQFLHDRLAGTQLLFAPKQPKDVDAAVAPQTAD</sequence>
<name>A0A1W1Y106_9NEIS</name>
<dbReference type="GO" id="GO:0005886">
    <property type="term" value="C:plasma membrane"/>
    <property type="evidence" value="ECO:0007669"/>
    <property type="project" value="UniProtKB-SubCell"/>
</dbReference>
<evidence type="ECO:0000256" key="2">
    <source>
        <dbReference type="ARBA" id="ARBA00022475"/>
    </source>
</evidence>
<evidence type="ECO:0000313" key="8">
    <source>
        <dbReference type="EMBL" id="SMC29815.1"/>
    </source>
</evidence>
<dbReference type="PANTHER" id="PTHR36115">
    <property type="entry name" value="PROLINE-RICH ANTIGEN HOMOLOG-RELATED"/>
    <property type="match status" value="1"/>
</dbReference>
<reference evidence="8 9" key="1">
    <citation type="submission" date="2017-04" db="EMBL/GenBank/DDBJ databases">
        <authorList>
            <person name="Afonso C.L."/>
            <person name="Miller P.J."/>
            <person name="Scott M.A."/>
            <person name="Spackman E."/>
            <person name="Goraichik I."/>
            <person name="Dimitrov K.M."/>
            <person name="Suarez D.L."/>
            <person name="Swayne D.E."/>
        </authorList>
    </citation>
    <scope>NUCLEOTIDE SEQUENCE [LARGE SCALE GENOMIC DNA]</scope>
    <source>
        <strain evidence="8 9">DSM 23236</strain>
    </source>
</reference>
<evidence type="ECO:0000259" key="7">
    <source>
        <dbReference type="Pfam" id="PF06271"/>
    </source>
</evidence>
<evidence type="ECO:0000256" key="5">
    <source>
        <dbReference type="ARBA" id="ARBA00023136"/>
    </source>
</evidence>
<gene>
    <name evidence="8" type="ORF">SAMN02745857_04156</name>
</gene>
<dbReference type="OrthoDB" id="5298807at2"/>
<proteinExistence type="predicted"/>
<evidence type="ECO:0000256" key="4">
    <source>
        <dbReference type="ARBA" id="ARBA00022989"/>
    </source>
</evidence>
<feature type="transmembrane region" description="Helical" evidence="6">
    <location>
        <begin position="23"/>
        <end position="44"/>
    </location>
</feature>
<feature type="transmembrane region" description="Helical" evidence="6">
    <location>
        <begin position="114"/>
        <end position="135"/>
    </location>
</feature>
<comment type="subcellular location">
    <subcellularLocation>
        <location evidence="1">Cell membrane</location>
        <topology evidence="1">Multi-pass membrane protein</topology>
    </subcellularLocation>
</comment>